<proteinExistence type="predicted"/>
<dbReference type="STRING" id="1121390.SAMN02746041_03169"/>
<reference evidence="1 2" key="1">
    <citation type="submission" date="2017-04" db="EMBL/GenBank/DDBJ databases">
        <authorList>
            <person name="Afonso C.L."/>
            <person name="Miller P.J."/>
            <person name="Scott M.A."/>
            <person name="Spackman E."/>
            <person name="Goraichik I."/>
            <person name="Dimitrov K.M."/>
            <person name="Suarez D.L."/>
            <person name="Swayne D.E."/>
        </authorList>
    </citation>
    <scope>NUCLEOTIDE SEQUENCE [LARGE SCALE GENOMIC DNA]</scope>
    <source>
        <strain evidence="1 2">DSM 13146</strain>
    </source>
</reference>
<evidence type="ECO:0000313" key="1">
    <source>
        <dbReference type="EMBL" id="SMC28076.1"/>
    </source>
</evidence>
<evidence type="ECO:0000313" key="2">
    <source>
        <dbReference type="Proteomes" id="UP000192783"/>
    </source>
</evidence>
<gene>
    <name evidence="1" type="ORF">SAMN02746041_03169</name>
</gene>
<dbReference type="AlphaFoldDB" id="A0A1W1XVX5"/>
<sequence>MLQTTELKNLAKKRLLQLVCGNGQKPVLNHEKSQLEAKRLRMLGPKIMREIGTVPIRFVG</sequence>
<dbReference type="Proteomes" id="UP000192783">
    <property type="component" value="Unassembled WGS sequence"/>
</dbReference>
<organism evidence="1 2">
    <name type="scientific">Desulfacinum hydrothermale DSM 13146</name>
    <dbReference type="NCBI Taxonomy" id="1121390"/>
    <lineage>
        <taxon>Bacteria</taxon>
        <taxon>Pseudomonadati</taxon>
        <taxon>Thermodesulfobacteriota</taxon>
        <taxon>Syntrophobacteria</taxon>
        <taxon>Syntrophobacterales</taxon>
        <taxon>Syntrophobacteraceae</taxon>
        <taxon>Desulfacinum</taxon>
    </lineage>
</organism>
<name>A0A1W1XVX5_9BACT</name>
<dbReference type="RefSeq" id="WP_084059050.1">
    <property type="nucleotide sequence ID" value="NZ_FWXF01000027.1"/>
</dbReference>
<dbReference type="EMBL" id="FWXF01000027">
    <property type="protein sequence ID" value="SMC28076.1"/>
    <property type="molecule type" value="Genomic_DNA"/>
</dbReference>
<keyword evidence="2" id="KW-1185">Reference proteome</keyword>
<accession>A0A1W1XVX5</accession>
<protein>
    <submittedName>
        <fullName evidence="1">Uncharacterized protein</fullName>
    </submittedName>
</protein>